<feature type="region of interest" description="Disordered" evidence="1">
    <location>
        <begin position="1"/>
        <end position="30"/>
    </location>
</feature>
<organism evidence="4 5">
    <name type="scientific">Streptomonospora salina</name>
    <dbReference type="NCBI Taxonomy" id="104205"/>
    <lineage>
        <taxon>Bacteria</taxon>
        <taxon>Bacillati</taxon>
        <taxon>Actinomycetota</taxon>
        <taxon>Actinomycetes</taxon>
        <taxon>Streptosporangiales</taxon>
        <taxon>Nocardiopsidaceae</taxon>
        <taxon>Streptomonospora</taxon>
    </lineage>
</organism>
<dbReference type="PANTHER" id="PTHR43767">
    <property type="entry name" value="LONG-CHAIN-FATTY-ACID--COA LIGASE"/>
    <property type="match status" value="1"/>
</dbReference>
<feature type="domain" description="AMP-dependent synthetase/ligase" evidence="2">
    <location>
        <begin position="49"/>
        <end position="414"/>
    </location>
</feature>
<dbReference type="Gene3D" id="3.30.300.30">
    <property type="match status" value="1"/>
</dbReference>
<sequence>METAERTERTVRARRAAAGPSGRARADARRDGDRRLTLAGLLHAVSGAVPERTALVAGGRRTTYAELGARADRLAAHLAARGTAPGDRVAVLSRNRVEWLEAFFGVLRAGAVPVNLNQRYIRAELEQVLDDSGCTALIAERSHAARLLDGGPRPPHLRHAVLLDDGAPPAAWESGSGAAPSSADYTRALAAGGPAPDHTPDSADDAPYLLYTGGTTGQPKGVLWRQADLFRAALEWRGRGHPRASGPEEVAQRARDRSARRLLVLGPLMHAAGQWNALSVLFSGGTVVLSADAAFDAERAVELAEAERVHAVQVVGDTMARPLAERLSRRPGRCPDLTTLTSGGTPLTPAVRRMWRDWRSDVVIKDSYGGSETGVCGAAGGTGATRFAMGASVAVLDEDLRPLPPGSGRVGRIARTGRIPLGYYNDPEATARVFPVDPDGRRWVLSGDYGTVDEDGAVTLLGRGSAVVNTGGEKVFAEEVESVVKSHPGVADAVVVGAPDTVLGRRVAAVVGPAEEGAPDAAQLQAYCREHLAGFKVPRTVRFVDRVQRTAVGKQDYRWAADVVGGAAGPPRDGGAAGAAETRP</sequence>
<dbReference type="InterPro" id="IPR050237">
    <property type="entry name" value="ATP-dep_AMP-bd_enzyme"/>
</dbReference>
<dbReference type="InterPro" id="IPR045851">
    <property type="entry name" value="AMP-bd_C_sf"/>
</dbReference>
<evidence type="ECO:0000259" key="3">
    <source>
        <dbReference type="Pfam" id="PF13193"/>
    </source>
</evidence>
<feature type="domain" description="AMP-binding enzyme C-terminal" evidence="3">
    <location>
        <begin position="479"/>
        <end position="554"/>
    </location>
</feature>
<dbReference type="NCBIfam" id="NF005863">
    <property type="entry name" value="PRK07798.1"/>
    <property type="match status" value="1"/>
</dbReference>
<name>A0A841ECW0_9ACTN</name>
<feature type="compositionally biased region" description="Basic and acidic residues" evidence="1">
    <location>
        <begin position="1"/>
        <end position="11"/>
    </location>
</feature>
<dbReference type="GO" id="GO:0016878">
    <property type="term" value="F:acid-thiol ligase activity"/>
    <property type="evidence" value="ECO:0007669"/>
    <property type="project" value="UniProtKB-ARBA"/>
</dbReference>
<dbReference type="Gene3D" id="3.40.50.12780">
    <property type="entry name" value="N-terminal domain of ligase-like"/>
    <property type="match status" value="1"/>
</dbReference>
<keyword evidence="5" id="KW-1185">Reference proteome</keyword>
<dbReference type="InterPro" id="IPR020845">
    <property type="entry name" value="AMP-binding_CS"/>
</dbReference>
<dbReference type="PANTHER" id="PTHR43767:SF1">
    <property type="entry name" value="NONRIBOSOMAL PEPTIDE SYNTHASE PES1 (EUROFUNG)-RELATED"/>
    <property type="match status" value="1"/>
</dbReference>
<keyword evidence="4" id="KW-0436">Ligase</keyword>
<dbReference type="InterPro" id="IPR000873">
    <property type="entry name" value="AMP-dep_synth/lig_dom"/>
</dbReference>
<dbReference type="EMBL" id="JACHLY010000001">
    <property type="protein sequence ID" value="MBB5997271.1"/>
    <property type="molecule type" value="Genomic_DNA"/>
</dbReference>
<accession>A0A841ECW0</accession>
<dbReference type="AlphaFoldDB" id="A0A841ECW0"/>
<reference evidence="4 5" key="1">
    <citation type="submission" date="2020-08" db="EMBL/GenBank/DDBJ databases">
        <title>Sequencing the genomes of 1000 actinobacteria strains.</title>
        <authorList>
            <person name="Klenk H.-P."/>
        </authorList>
    </citation>
    <scope>NUCLEOTIDE SEQUENCE [LARGE SCALE GENOMIC DNA]</scope>
    <source>
        <strain evidence="4 5">DSM 44593</strain>
    </source>
</reference>
<proteinExistence type="predicted"/>
<dbReference type="SUPFAM" id="SSF56801">
    <property type="entry name" value="Acetyl-CoA synthetase-like"/>
    <property type="match status" value="1"/>
</dbReference>
<dbReference type="PROSITE" id="PS00455">
    <property type="entry name" value="AMP_BINDING"/>
    <property type="match status" value="1"/>
</dbReference>
<dbReference type="Proteomes" id="UP000578077">
    <property type="component" value="Unassembled WGS sequence"/>
</dbReference>
<dbReference type="InterPro" id="IPR042099">
    <property type="entry name" value="ANL_N_sf"/>
</dbReference>
<evidence type="ECO:0000313" key="5">
    <source>
        <dbReference type="Proteomes" id="UP000578077"/>
    </source>
</evidence>
<dbReference type="Pfam" id="PF13193">
    <property type="entry name" value="AMP-binding_C"/>
    <property type="match status" value="1"/>
</dbReference>
<feature type="region of interest" description="Disordered" evidence="1">
    <location>
        <begin position="564"/>
        <end position="584"/>
    </location>
</feature>
<dbReference type="RefSeq" id="WP_184633562.1">
    <property type="nucleotide sequence ID" value="NZ_BAABKT010000004.1"/>
</dbReference>
<evidence type="ECO:0000313" key="4">
    <source>
        <dbReference type="EMBL" id="MBB5997271.1"/>
    </source>
</evidence>
<dbReference type="Pfam" id="PF00501">
    <property type="entry name" value="AMP-binding"/>
    <property type="match status" value="1"/>
</dbReference>
<protein>
    <submittedName>
        <fullName evidence="4">Fatty-acyl-CoA synthase</fullName>
        <ecNumber evidence="4">6.2.1.-</ecNumber>
    </submittedName>
</protein>
<comment type="caution">
    <text evidence="4">The sequence shown here is derived from an EMBL/GenBank/DDBJ whole genome shotgun (WGS) entry which is preliminary data.</text>
</comment>
<evidence type="ECO:0000256" key="1">
    <source>
        <dbReference type="SAM" id="MobiDB-lite"/>
    </source>
</evidence>
<dbReference type="InterPro" id="IPR025110">
    <property type="entry name" value="AMP-bd_C"/>
</dbReference>
<evidence type="ECO:0000259" key="2">
    <source>
        <dbReference type="Pfam" id="PF00501"/>
    </source>
</evidence>
<gene>
    <name evidence="4" type="ORF">HNR25_001022</name>
</gene>
<dbReference type="EC" id="6.2.1.-" evidence="4"/>